<dbReference type="InterPro" id="IPR027417">
    <property type="entry name" value="P-loop_NTPase"/>
</dbReference>
<organism evidence="1 2">
    <name type="scientific">Candidatus Roizmanbacteria bacterium RIFCSPHIGHO2_12_FULL_44_10</name>
    <dbReference type="NCBI Taxonomy" id="1802054"/>
    <lineage>
        <taxon>Bacteria</taxon>
        <taxon>Candidatus Roizmaniibacteriota</taxon>
    </lineage>
</organism>
<dbReference type="PANTHER" id="PTHR11669:SF8">
    <property type="entry name" value="DNA POLYMERASE III SUBUNIT DELTA"/>
    <property type="match status" value="1"/>
</dbReference>
<evidence type="ECO:0000313" key="1">
    <source>
        <dbReference type="EMBL" id="OGK39305.1"/>
    </source>
</evidence>
<dbReference type="SUPFAM" id="SSF52540">
    <property type="entry name" value="P-loop containing nucleoside triphosphate hydrolases"/>
    <property type="match status" value="1"/>
</dbReference>
<protein>
    <recommendedName>
        <fullName evidence="3">DNA polymerase III delta N-terminal domain-containing protein</fullName>
    </recommendedName>
</protein>
<dbReference type="Gene3D" id="3.40.50.300">
    <property type="entry name" value="P-loop containing nucleotide triphosphate hydrolases"/>
    <property type="match status" value="1"/>
</dbReference>
<accession>A0A1F7I7G0</accession>
<dbReference type="AlphaFoldDB" id="A0A1F7I7G0"/>
<dbReference type="EMBL" id="MGAE01000021">
    <property type="protein sequence ID" value="OGK39305.1"/>
    <property type="molecule type" value="Genomic_DNA"/>
</dbReference>
<sequence>MLPIILVSQTRAETKKYLSEFLRKHPVHPARIFSVEKEKQSITIDQIREIGTLFQRADDEMKLVVIYDFDTARTEAQNAFLKTLEEKNQSAQFILVAENSAYILPTIRSRAQTVKLSVKKDREFKQMKALGLLDNQLSLEQSLLATARLAKDKAPRLINELIAYLHLLITENHYHKNIPLVFDQAIETKKLIEKNNVNPEFALDILLSHCFSAGILPADLDLG</sequence>
<gene>
    <name evidence="1" type="ORF">A3F34_01825</name>
</gene>
<dbReference type="Pfam" id="PF13177">
    <property type="entry name" value="DNA_pol3_delta2"/>
    <property type="match status" value="1"/>
</dbReference>
<dbReference type="InterPro" id="IPR050238">
    <property type="entry name" value="DNA_Rep/Repair_Clamp_Loader"/>
</dbReference>
<dbReference type="PANTHER" id="PTHR11669">
    <property type="entry name" value="REPLICATION FACTOR C / DNA POLYMERASE III GAMMA-TAU SUBUNIT"/>
    <property type="match status" value="1"/>
</dbReference>
<name>A0A1F7I7G0_9BACT</name>
<proteinExistence type="predicted"/>
<reference evidence="1 2" key="1">
    <citation type="journal article" date="2016" name="Nat. Commun.">
        <title>Thousands of microbial genomes shed light on interconnected biogeochemical processes in an aquifer system.</title>
        <authorList>
            <person name="Anantharaman K."/>
            <person name="Brown C.T."/>
            <person name="Hug L.A."/>
            <person name="Sharon I."/>
            <person name="Castelle C.J."/>
            <person name="Probst A.J."/>
            <person name="Thomas B.C."/>
            <person name="Singh A."/>
            <person name="Wilkins M.J."/>
            <person name="Karaoz U."/>
            <person name="Brodie E.L."/>
            <person name="Williams K.H."/>
            <person name="Hubbard S.S."/>
            <person name="Banfield J.F."/>
        </authorList>
    </citation>
    <scope>NUCLEOTIDE SEQUENCE [LARGE SCALE GENOMIC DNA]</scope>
</reference>
<dbReference type="Proteomes" id="UP000179024">
    <property type="component" value="Unassembled WGS sequence"/>
</dbReference>
<evidence type="ECO:0008006" key="3">
    <source>
        <dbReference type="Google" id="ProtNLM"/>
    </source>
</evidence>
<evidence type="ECO:0000313" key="2">
    <source>
        <dbReference type="Proteomes" id="UP000179024"/>
    </source>
</evidence>
<comment type="caution">
    <text evidence="1">The sequence shown here is derived from an EMBL/GenBank/DDBJ whole genome shotgun (WGS) entry which is preliminary data.</text>
</comment>
<dbReference type="GO" id="GO:0006261">
    <property type="term" value="P:DNA-templated DNA replication"/>
    <property type="evidence" value="ECO:0007669"/>
    <property type="project" value="TreeGrafter"/>
</dbReference>